<dbReference type="InterPro" id="IPR003406">
    <property type="entry name" value="Glyco_trans_14"/>
</dbReference>
<keyword evidence="5" id="KW-0325">Glycoprotein</keyword>
<keyword evidence="2" id="KW-0328">Glycosyltransferase</keyword>
<reference evidence="6" key="1">
    <citation type="submission" date="2020-06" db="EMBL/GenBank/DDBJ databases">
        <authorList>
            <person name="Li T."/>
            <person name="Hu X."/>
            <person name="Zhang T."/>
            <person name="Song X."/>
            <person name="Zhang H."/>
            <person name="Dai N."/>
            <person name="Sheng W."/>
            <person name="Hou X."/>
            <person name="Wei L."/>
        </authorList>
    </citation>
    <scope>NUCLEOTIDE SEQUENCE</scope>
    <source>
        <strain evidence="6">G02</strain>
        <tissue evidence="6">Leaf</tissue>
    </source>
</reference>
<organism evidence="6">
    <name type="scientific">Sesamum radiatum</name>
    <name type="common">Black benniseed</name>
    <dbReference type="NCBI Taxonomy" id="300843"/>
    <lineage>
        <taxon>Eukaryota</taxon>
        <taxon>Viridiplantae</taxon>
        <taxon>Streptophyta</taxon>
        <taxon>Embryophyta</taxon>
        <taxon>Tracheophyta</taxon>
        <taxon>Spermatophyta</taxon>
        <taxon>Magnoliopsida</taxon>
        <taxon>eudicotyledons</taxon>
        <taxon>Gunneridae</taxon>
        <taxon>Pentapetalae</taxon>
        <taxon>asterids</taxon>
        <taxon>lamiids</taxon>
        <taxon>Lamiales</taxon>
        <taxon>Pedaliaceae</taxon>
        <taxon>Sesamum</taxon>
    </lineage>
</organism>
<dbReference type="GO" id="GO:0016757">
    <property type="term" value="F:glycosyltransferase activity"/>
    <property type="evidence" value="ECO:0007669"/>
    <property type="project" value="UniProtKB-KW"/>
</dbReference>
<dbReference type="EMBL" id="JACGWJ010000006">
    <property type="protein sequence ID" value="KAL0412795.1"/>
    <property type="molecule type" value="Genomic_DNA"/>
</dbReference>
<protein>
    <submittedName>
        <fullName evidence="6">Glycosyltransferase BC10</fullName>
    </submittedName>
</protein>
<keyword evidence="3" id="KW-0808">Transferase</keyword>
<dbReference type="InterPro" id="IPR044174">
    <property type="entry name" value="BC10-like"/>
</dbReference>
<sequence length="503" mass="57980">MHYDNFLIFNSILVGWDFWVDADGGFLKLDLKKSENKKKKQSLGCLMVDFGNPERLDFVEEKGKGKEEKRRAKVEEMARNREKEDLESRFNSQVSRSVADSSPSLFKLISTLIIFVGVVVGLVSSSHINRYFTFQSDQFNFKNIYFDSEQISPDGKTVVNREGDGSLSMWSLIGQRNLSHRMTDDELFWRASLVPQKEEFPFKRVPRVAFLFLTRGPLPMLPLWERFFSGQDVEKYSIYVHALPGYELKVSSSSVFTVARFQVRTKRGTCGAAASNNVALMNKYSFVQISQHVEWGSVSLVDAEKRLLANALLDFSNERFVLLSESCIPIYSFPTVYKYLVESAHSFVESYDDPTRYGRGRYSRWMKPDITLSEWRKGSQWFEMHRTLAIKIVADTKYYMLFRKYCKPSCYPDEHYIPTYLRKFHGALNSNRTVTYVDWSEMAPHPASFTAANTTEGFIQSLRNNGTCSYNSGKTPICYLFARKFDPSALEPLLTFAPQVMGF</sequence>
<dbReference type="AlphaFoldDB" id="A0AAW2U6E4"/>
<evidence type="ECO:0000256" key="4">
    <source>
        <dbReference type="ARBA" id="ARBA00023136"/>
    </source>
</evidence>
<dbReference type="GO" id="GO:0016020">
    <property type="term" value="C:membrane"/>
    <property type="evidence" value="ECO:0007669"/>
    <property type="project" value="UniProtKB-SubCell"/>
</dbReference>
<comment type="caution">
    <text evidence="6">The sequence shown here is derived from an EMBL/GenBank/DDBJ whole genome shotgun (WGS) entry which is preliminary data.</text>
</comment>
<comment type="subcellular location">
    <subcellularLocation>
        <location evidence="1">Membrane</location>
        <topology evidence="1">Single-pass type II membrane protein</topology>
    </subcellularLocation>
</comment>
<evidence type="ECO:0000313" key="6">
    <source>
        <dbReference type="EMBL" id="KAL0412795.1"/>
    </source>
</evidence>
<gene>
    <name evidence="6" type="ORF">Sradi_1481200</name>
</gene>
<dbReference type="PANTHER" id="PTHR31042:SF3">
    <property type="entry name" value="OS08G0110400 PROTEIN"/>
    <property type="match status" value="1"/>
</dbReference>
<name>A0AAW2U6E4_SESRA</name>
<evidence type="ECO:0000256" key="5">
    <source>
        <dbReference type="ARBA" id="ARBA00023180"/>
    </source>
</evidence>
<evidence type="ECO:0000256" key="1">
    <source>
        <dbReference type="ARBA" id="ARBA00004606"/>
    </source>
</evidence>
<evidence type="ECO:0000256" key="3">
    <source>
        <dbReference type="ARBA" id="ARBA00022679"/>
    </source>
</evidence>
<reference evidence="6" key="2">
    <citation type="journal article" date="2024" name="Plant">
        <title>Genomic evolution and insights into agronomic trait innovations of Sesamum species.</title>
        <authorList>
            <person name="Miao H."/>
            <person name="Wang L."/>
            <person name="Qu L."/>
            <person name="Liu H."/>
            <person name="Sun Y."/>
            <person name="Le M."/>
            <person name="Wang Q."/>
            <person name="Wei S."/>
            <person name="Zheng Y."/>
            <person name="Lin W."/>
            <person name="Duan Y."/>
            <person name="Cao H."/>
            <person name="Xiong S."/>
            <person name="Wang X."/>
            <person name="Wei L."/>
            <person name="Li C."/>
            <person name="Ma Q."/>
            <person name="Ju M."/>
            <person name="Zhao R."/>
            <person name="Li G."/>
            <person name="Mu C."/>
            <person name="Tian Q."/>
            <person name="Mei H."/>
            <person name="Zhang T."/>
            <person name="Gao T."/>
            <person name="Zhang H."/>
        </authorList>
    </citation>
    <scope>NUCLEOTIDE SEQUENCE</scope>
    <source>
        <strain evidence="6">G02</strain>
    </source>
</reference>
<proteinExistence type="predicted"/>
<dbReference type="PANTHER" id="PTHR31042">
    <property type="entry name" value="CORE-2/I-BRANCHING BETA-1,6-N-ACETYLGLUCOSAMINYLTRANSFERASE FAMILY PROTEIN-RELATED"/>
    <property type="match status" value="1"/>
</dbReference>
<keyword evidence="4" id="KW-0472">Membrane</keyword>
<accession>A0AAW2U6E4</accession>
<dbReference type="Pfam" id="PF02485">
    <property type="entry name" value="Branch"/>
    <property type="match status" value="1"/>
</dbReference>
<evidence type="ECO:0000256" key="2">
    <source>
        <dbReference type="ARBA" id="ARBA00022676"/>
    </source>
</evidence>